<dbReference type="PANTHER" id="PTHR30576">
    <property type="entry name" value="COLANIC BIOSYNTHESIS UDP-GLUCOSE LIPID CARRIER TRANSFERASE"/>
    <property type="match status" value="1"/>
</dbReference>
<evidence type="ECO:0000313" key="5">
    <source>
        <dbReference type="Proteomes" id="UP000018291"/>
    </source>
</evidence>
<keyword evidence="2" id="KW-0812">Transmembrane</keyword>
<evidence type="ECO:0000256" key="1">
    <source>
        <dbReference type="ARBA" id="ARBA00006464"/>
    </source>
</evidence>
<keyword evidence="4" id="KW-0808">Transferase</keyword>
<proteinExistence type="inferred from homology"/>
<dbReference type="GO" id="GO:0016780">
    <property type="term" value="F:phosphotransferase activity, for other substituted phosphate groups"/>
    <property type="evidence" value="ECO:0007669"/>
    <property type="project" value="TreeGrafter"/>
</dbReference>
<evidence type="ECO:0000256" key="2">
    <source>
        <dbReference type="SAM" id="Phobius"/>
    </source>
</evidence>
<accession>R4Z2K8</accession>
<gene>
    <name evidence="4" type="ORF">BN381_50027</name>
</gene>
<dbReference type="EMBL" id="CANL01000045">
    <property type="protein sequence ID" value="CCM64885.1"/>
    <property type="molecule type" value="Genomic_DNA"/>
</dbReference>
<dbReference type="Pfam" id="PF02397">
    <property type="entry name" value="Bac_transf"/>
    <property type="match status" value="1"/>
</dbReference>
<comment type="similarity">
    <text evidence="1">Belongs to the bacterial sugar transferase family.</text>
</comment>
<protein>
    <submittedName>
        <fullName evidence="4">Putative phosphotransferase involved in extracellular matrix synthesis</fullName>
        <ecNumber evidence="4">2.7.-.-</ecNumber>
    </submittedName>
</protein>
<keyword evidence="5" id="KW-1185">Reference proteome</keyword>
<dbReference type="Proteomes" id="UP000018291">
    <property type="component" value="Unassembled WGS sequence"/>
</dbReference>
<feature type="domain" description="Bacterial sugar transferase" evidence="3">
    <location>
        <begin position="36"/>
        <end position="206"/>
    </location>
</feature>
<dbReference type="AlphaFoldDB" id="R4Z2K8"/>
<comment type="caution">
    <text evidence="4">The sequence shown here is derived from an EMBL/GenBank/DDBJ whole genome shotgun (WGS) entry which is preliminary data.</text>
</comment>
<feature type="transmembrane region" description="Helical" evidence="2">
    <location>
        <begin position="40"/>
        <end position="63"/>
    </location>
</feature>
<keyword evidence="2" id="KW-1133">Transmembrane helix</keyword>
<dbReference type="EC" id="2.7.-.-" evidence="4"/>
<organism evidence="4 5">
    <name type="scientific">Candidatus Neomicrothrix parvicella RN1</name>
    <dbReference type="NCBI Taxonomy" id="1229780"/>
    <lineage>
        <taxon>Bacteria</taxon>
        <taxon>Bacillati</taxon>
        <taxon>Actinomycetota</taxon>
        <taxon>Acidimicrobiia</taxon>
        <taxon>Acidimicrobiales</taxon>
        <taxon>Microthrixaceae</taxon>
        <taxon>Candidatus Neomicrothrix</taxon>
    </lineage>
</organism>
<evidence type="ECO:0000313" key="4">
    <source>
        <dbReference type="EMBL" id="CCM64885.1"/>
    </source>
</evidence>
<keyword evidence="2" id="KW-0472">Membrane</keyword>
<reference evidence="4 5" key="1">
    <citation type="journal article" date="2013" name="ISME J.">
        <title>Metabolic model for the filamentous 'Candidatus Microthrix parvicella' based on genomic and metagenomic analyses.</title>
        <authorList>
            <person name="Jon McIlroy S."/>
            <person name="Kristiansen R."/>
            <person name="Albertsen M."/>
            <person name="Michael Karst S."/>
            <person name="Rossetti S."/>
            <person name="Lund Nielsen J."/>
            <person name="Tandoi V."/>
            <person name="James Seviour R."/>
            <person name="Nielsen P.H."/>
        </authorList>
    </citation>
    <scope>NUCLEOTIDE SEQUENCE [LARGE SCALE GENOMIC DNA]</scope>
    <source>
        <strain evidence="4 5">RN1</strain>
    </source>
</reference>
<dbReference type="STRING" id="1229780.BN381_50027"/>
<name>R4Z2K8_9ACTN</name>
<sequence>MKTATVGFPVEVATNSVLAPPDLGALPAARPYRLQRLVDWAVLIACSPVLVPAGLLIGLGVALTSRGPVLFLQERVGLNGDTFEVYKFRSMVNGDNPLVPDPTRITRVGAMLRRWSLDELPQLLNVAKGEMSVVGPRPTVASQVERYTQDQARRLTVRPGLTGLAQVSGRNSLAWADRIELDLAYVETRSLRRDVGILIRTVSTVLTGDGAEGHDADDPMLAES</sequence>
<evidence type="ECO:0000259" key="3">
    <source>
        <dbReference type="Pfam" id="PF02397"/>
    </source>
</evidence>
<dbReference type="HOGENOM" id="CLU_024920_1_4_11"/>
<dbReference type="eggNOG" id="COG2148">
    <property type="taxonomic scope" value="Bacteria"/>
</dbReference>
<dbReference type="InterPro" id="IPR003362">
    <property type="entry name" value="Bact_transf"/>
</dbReference>
<dbReference type="PANTHER" id="PTHR30576:SF10">
    <property type="entry name" value="SLL5057 PROTEIN"/>
    <property type="match status" value="1"/>
</dbReference>